<organism evidence="7">
    <name type="scientific">viral metagenome</name>
    <dbReference type="NCBI Taxonomy" id="1070528"/>
    <lineage>
        <taxon>unclassified sequences</taxon>
        <taxon>metagenomes</taxon>
        <taxon>organismal metagenomes</taxon>
    </lineage>
</organism>
<feature type="domain" description="RING-type" evidence="6">
    <location>
        <begin position="439"/>
        <end position="478"/>
    </location>
</feature>
<feature type="coiled-coil region" evidence="5">
    <location>
        <begin position="410"/>
        <end position="437"/>
    </location>
</feature>
<dbReference type="GO" id="GO:0006281">
    <property type="term" value="P:DNA repair"/>
    <property type="evidence" value="ECO:0007669"/>
    <property type="project" value="TreeGrafter"/>
</dbReference>
<dbReference type="EMBL" id="MN739167">
    <property type="protein sequence ID" value="QHS92051.1"/>
    <property type="molecule type" value="Genomic_DNA"/>
</dbReference>
<dbReference type="GO" id="GO:0005634">
    <property type="term" value="C:nucleus"/>
    <property type="evidence" value="ECO:0007669"/>
    <property type="project" value="TreeGrafter"/>
</dbReference>
<evidence type="ECO:0000256" key="4">
    <source>
        <dbReference type="ARBA" id="ARBA00022840"/>
    </source>
</evidence>
<dbReference type="InterPro" id="IPR001841">
    <property type="entry name" value="Znf_RING"/>
</dbReference>
<name>A0A6C0BJX7_9ZZZZ</name>
<dbReference type="InterPro" id="IPR050628">
    <property type="entry name" value="SNF2_RAD54_helicase_TF"/>
</dbReference>
<evidence type="ECO:0000256" key="3">
    <source>
        <dbReference type="ARBA" id="ARBA00022806"/>
    </source>
</evidence>
<proteinExistence type="predicted"/>
<accession>A0A6C0BJX7</accession>
<dbReference type="PROSITE" id="PS50089">
    <property type="entry name" value="ZF_RING_2"/>
    <property type="match status" value="1"/>
</dbReference>
<dbReference type="GO" id="GO:0005524">
    <property type="term" value="F:ATP binding"/>
    <property type="evidence" value="ECO:0007669"/>
    <property type="project" value="UniProtKB-KW"/>
</dbReference>
<dbReference type="SUPFAM" id="SSF57850">
    <property type="entry name" value="RING/U-box"/>
    <property type="match status" value="1"/>
</dbReference>
<dbReference type="GO" id="GO:0004386">
    <property type="term" value="F:helicase activity"/>
    <property type="evidence" value="ECO:0007669"/>
    <property type="project" value="UniProtKB-KW"/>
</dbReference>
<evidence type="ECO:0000256" key="5">
    <source>
        <dbReference type="SAM" id="Coils"/>
    </source>
</evidence>
<keyword evidence="1" id="KW-0547">Nucleotide-binding</keyword>
<dbReference type="InterPro" id="IPR000330">
    <property type="entry name" value="SNF2_N"/>
</dbReference>
<dbReference type="PANTHER" id="PTHR45626">
    <property type="entry name" value="TRANSCRIPTION TERMINATION FACTOR 2-RELATED"/>
    <property type="match status" value="1"/>
</dbReference>
<dbReference type="InterPro" id="IPR013083">
    <property type="entry name" value="Znf_RING/FYVE/PHD"/>
</dbReference>
<dbReference type="GO" id="GO:0016787">
    <property type="term" value="F:hydrolase activity"/>
    <property type="evidence" value="ECO:0007669"/>
    <property type="project" value="UniProtKB-KW"/>
</dbReference>
<dbReference type="Pfam" id="PF00176">
    <property type="entry name" value="SNF2-rel_dom"/>
    <property type="match status" value="1"/>
</dbReference>
<dbReference type="Gene3D" id="3.30.40.10">
    <property type="entry name" value="Zinc/RING finger domain, C3HC4 (zinc finger)"/>
    <property type="match status" value="1"/>
</dbReference>
<dbReference type="InterPro" id="IPR027417">
    <property type="entry name" value="P-loop_NTPase"/>
</dbReference>
<keyword evidence="5" id="KW-0175">Coiled coil</keyword>
<keyword evidence="2" id="KW-0378">Hydrolase</keyword>
<dbReference type="Pfam" id="PF13923">
    <property type="entry name" value="zf-C3HC4_2"/>
    <property type="match status" value="1"/>
</dbReference>
<dbReference type="SMART" id="SM00490">
    <property type="entry name" value="HELICc"/>
    <property type="match status" value="1"/>
</dbReference>
<dbReference type="AlphaFoldDB" id="A0A6C0BJX7"/>
<evidence type="ECO:0000313" key="7">
    <source>
        <dbReference type="EMBL" id="QHS92051.1"/>
    </source>
</evidence>
<evidence type="ECO:0000259" key="6">
    <source>
        <dbReference type="PROSITE" id="PS50089"/>
    </source>
</evidence>
<keyword evidence="3" id="KW-0347">Helicase</keyword>
<dbReference type="SMART" id="SM00184">
    <property type="entry name" value="RING"/>
    <property type="match status" value="1"/>
</dbReference>
<dbReference type="CDD" id="cd16620">
    <property type="entry name" value="vRING-HC-C4C4_RBBP6"/>
    <property type="match status" value="1"/>
</dbReference>
<evidence type="ECO:0000256" key="1">
    <source>
        <dbReference type="ARBA" id="ARBA00022741"/>
    </source>
</evidence>
<reference evidence="7" key="1">
    <citation type="journal article" date="2020" name="Nature">
        <title>Giant virus diversity and host interactions through global metagenomics.</title>
        <authorList>
            <person name="Schulz F."/>
            <person name="Roux S."/>
            <person name="Paez-Espino D."/>
            <person name="Jungbluth S."/>
            <person name="Walsh D.A."/>
            <person name="Denef V.J."/>
            <person name="McMahon K.D."/>
            <person name="Konstantinidis K.T."/>
            <person name="Eloe-Fadrosh E.A."/>
            <person name="Kyrpides N.C."/>
            <person name="Woyke T."/>
        </authorList>
    </citation>
    <scope>NUCLEOTIDE SEQUENCE</scope>
    <source>
        <strain evidence="7">GVMAG-M-3300013285-6</strain>
    </source>
</reference>
<dbReference type="SUPFAM" id="SSF52540">
    <property type="entry name" value="P-loop containing nucleoside triphosphate hydrolases"/>
    <property type="match status" value="2"/>
</dbReference>
<evidence type="ECO:0000256" key="2">
    <source>
        <dbReference type="ARBA" id="ARBA00022801"/>
    </source>
</evidence>
<dbReference type="Pfam" id="PF00271">
    <property type="entry name" value="Helicase_C"/>
    <property type="match status" value="1"/>
</dbReference>
<dbReference type="InterPro" id="IPR049730">
    <property type="entry name" value="SNF2/RAD54-like_C"/>
</dbReference>
<dbReference type="InterPro" id="IPR001650">
    <property type="entry name" value="Helicase_C-like"/>
</dbReference>
<dbReference type="Gene3D" id="3.40.50.300">
    <property type="entry name" value="P-loop containing nucleotide triphosphate hydrolases"/>
    <property type="match status" value="2"/>
</dbReference>
<dbReference type="GO" id="GO:0008094">
    <property type="term" value="F:ATP-dependent activity, acting on DNA"/>
    <property type="evidence" value="ECO:0007669"/>
    <property type="project" value="TreeGrafter"/>
</dbReference>
<sequence length="636" mass="72278">MRTPAEKFFSIQNDVYTRQLVDSSLRVNSINPYLKVPLRAHQAAAIHAMDLQETQLTNGLDVSGEKLFSSWALLGDSVGVGKSLMIMGHIAEMKEKKKAMKVIPYVSPYVSPMMFSISDVVYTDLSEAPPLLIVPHTLFRQWTAYIKDQSKLKPFLVPTKRVLDSDEFFTKLFSSDLILISNTLAKAFLEKISTHKIRFQRVYIDEADSIKLSRDEYPLTKFTWLITASWPSILFSNGGAAVYFYHFFLTNICSENSKYHPDLKRAYRILLQNSHSSTVFHERYITYSRFIIEHFCVSHPLRGHTVVRCSEDFIKDSISLPPLYRTNILCRPSLSQQIVSDAIAPEVRALLHAGDTQTALTLLGVQSDEPLTVIQAVTENRMKELDRLKKTYEFKASISYSTPKAKEEALANLTAKISHLEEQIKNIKERIENFQHEMCPICFDEPSDSLLTKCCSRIFCATCILTSLTRKLECPLCRTLTHPSHLRKISLGSSSVQVPVEDPMPKKREALLKLLRDNPNGKFLIFSRYDNPFTQIQSEIEALNIEVKQVKGTKDSIQATLNAFSKGQVKCLLLNSLHAGAGLTITSATHVILLHKMDLDEEKQITGRAYRMGRKDPLYLYRLLHPDEMTQESSEA</sequence>
<protein>
    <recommendedName>
        <fullName evidence="6">RING-type domain-containing protein</fullName>
    </recommendedName>
</protein>
<keyword evidence="4" id="KW-0067">ATP-binding</keyword>
<dbReference type="CDD" id="cd18793">
    <property type="entry name" value="SF2_C_SNF"/>
    <property type="match status" value="1"/>
</dbReference>